<dbReference type="UniPathway" id="UPA00253">
    <property type="reaction ID" value="UER00327"/>
</dbReference>
<proteinExistence type="predicted"/>
<dbReference type="InterPro" id="IPR003808">
    <property type="entry name" value="Fe-S_metab-assoc_dom"/>
</dbReference>
<evidence type="ECO:0000256" key="1">
    <source>
        <dbReference type="ARBA" id="ARBA00001966"/>
    </source>
</evidence>
<sequence>MALCVSQSLSGRACGRRSASTRPSLPRATFPRAAQRARSLQCLATATGQARPAPAAPAQLLPEGAPPAAAPIVAAFQAAADGRARLRLLLEYAKQLPPFPEEFKVVENRVMGCSAQAWVHASLDPATGAVALAAASDSDVTAGLAGVLVAALSGLRPAQILDADAAWLRALGLSGAAGALAPSRAAGFANMLEAFKRRVRMLTAELPRFPSLLIAGDRLEPQGAFAEAQAQFLRPDDAAVDALASALREKRIGVVAHFYMDPQVQGVLSAAAERWPHVHISDSLVMADAAVKMAEAGCRAVAVLGVDFMSENVRAILDEAGHKDVQVYRMSSSPIGCSLAEAAESDAYNAYLAEAGATPTSLHVVYINTSLLTKATANALVPTITCTSSNVVQTILQAFAQVPDLTVWYGPDTYMGRNLASLFTMLADAPDADVAALHPAHTAASVRALLPRLRYFENGTCIVHHIFGGEVCELVRAGYGDAYLTAHFEVPGEMFGLAMEAKARGMGCVGSTSNILDFITAKLKDALAAPYPDRLQFVLGTEAGMITSIVRRVQSMVKASGRGDVEVEVVFPVAPQAISTPKQAPADGAAPLTLPGGLAVVPGPAGGEGCSLEGGCAACPYMKMNTLDALLRVCGRVGSGAGEASLEAYRPRAYAQTVGGASVAAAGCVSILHMRDFTRTKQLSPALVGDIRSRHAREA</sequence>
<dbReference type="OrthoDB" id="66991at2759"/>
<keyword evidence="12" id="KW-1185">Reference proteome</keyword>
<evidence type="ECO:0000256" key="7">
    <source>
        <dbReference type="ARBA" id="ARBA00022723"/>
    </source>
</evidence>
<evidence type="ECO:0000256" key="3">
    <source>
        <dbReference type="ARBA" id="ARBA00012669"/>
    </source>
</evidence>
<gene>
    <name evidence="11" type="ORF">Rsub_00173</name>
</gene>
<keyword evidence="8" id="KW-0408">Iron</keyword>
<evidence type="ECO:0000256" key="9">
    <source>
        <dbReference type="ARBA" id="ARBA00023014"/>
    </source>
</evidence>
<evidence type="ECO:0000256" key="4">
    <source>
        <dbReference type="ARBA" id="ARBA00022485"/>
    </source>
</evidence>
<keyword evidence="5" id="KW-0662">Pyridine nucleotide biosynthesis</keyword>
<dbReference type="EMBL" id="BDRX01000001">
    <property type="protein sequence ID" value="GBF87462.1"/>
    <property type="molecule type" value="Genomic_DNA"/>
</dbReference>
<keyword evidence="4" id="KW-0004">4Fe-4S</keyword>
<evidence type="ECO:0000313" key="12">
    <source>
        <dbReference type="Proteomes" id="UP000247498"/>
    </source>
</evidence>
<dbReference type="InterPro" id="IPR036094">
    <property type="entry name" value="NadA_sf"/>
</dbReference>
<dbReference type="STRING" id="307507.A0A2V0NM57"/>
<comment type="pathway">
    <text evidence="2">Cofactor biosynthesis; NAD(+) biosynthesis; quinolinate from iminoaspartate: step 1/1.</text>
</comment>
<protein>
    <recommendedName>
        <fullName evidence="3">quinolinate synthase</fullName>
        <ecNumber evidence="3">2.5.1.72</ecNumber>
    </recommendedName>
</protein>
<dbReference type="GO" id="GO:0008987">
    <property type="term" value="F:quinolinate synthetase A activity"/>
    <property type="evidence" value="ECO:0007669"/>
    <property type="project" value="InterPro"/>
</dbReference>
<keyword evidence="9" id="KW-0411">Iron-sulfur</keyword>
<dbReference type="PANTHER" id="PTHR30573:SF0">
    <property type="entry name" value="QUINOLINATE SYNTHASE, CHLOROPLASTIC"/>
    <property type="match status" value="1"/>
</dbReference>
<keyword evidence="7" id="KW-0479">Metal-binding</keyword>
<reference evidence="11 12" key="1">
    <citation type="journal article" date="2018" name="Sci. Rep.">
        <title>Raphidocelis subcapitata (=Pseudokirchneriella subcapitata) provides an insight into genome evolution and environmental adaptations in the Sphaeropleales.</title>
        <authorList>
            <person name="Suzuki S."/>
            <person name="Yamaguchi H."/>
            <person name="Nakajima N."/>
            <person name="Kawachi M."/>
        </authorList>
    </citation>
    <scope>NUCLEOTIDE SEQUENCE [LARGE SCALE GENOMIC DNA]</scope>
    <source>
        <strain evidence="11 12">NIES-35</strain>
    </source>
</reference>
<dbReference type="PANTHER" id="PTHR30573">
    <property type="entry name" value="QUINOLINATE SYNTHETASE A"/>
    <property type="match status" value="1"/>
</dbReference>
<evidence type="ECO:0000256" key="6">
    <source>
        <dbReference type="ARBA" id="ARBA00022679"/>
    </source>
</evidence>
<name>A0A2V0NM57_9CHLO</name>
<organism evidence="11 12">
    <name type="scientific">Raphidocelis subcapitata</name>
    <dbReference type="NCBI Taxonomy" id="307507"/>
    <lineage>
        <taxon>Eukaryota</taxon>
        <taxon>Viridiplantae</taxon>
        <taxon>Chlorophyta</taxon>
        <taxon>core chlorophytes</taxon>
        <taxon>Chlorophyceae</taxon>
        <taxon>CS clade</taxon>
        <taxon>Sphaeropleales</taxon>
        <taxon>Selenastraceae</taxon>
        <taxon>Raphidocelis</taxon>
    </lineage>
</organism>
<dbReference type="Pfam" id="PF02657">
    <property type="entry name" value="SufE"/>
    <property type="match status" value="1"/>
</dbReference>
<dbReference type="AlphaFoldDB" id="A0A2V0NM57"/>
<dbReference type="InterPro" id="IPR003473">
    <property type="entry name" value="NadA"/>
</dbReference>
<dbReference type="Pfam" id="PF02445">
    <property type="entry name" value="NadA"/>
    <property type="match status" value="1"/>
</dbReference>
<dbReference type="Proteomes" id="UP000247498">
    <property type="component" value="Unassembled WGS sequence"/>
</dbReference>
<evidence type="ECO:0000256" key="5">
    <source>
        <dbReference type="ARBA" id="ARBA00022642"/>
    </source>
</evidence>
<dbReference type="FunFam" id="3.40.50.10800:FF:000006">
    <property type="entry name" value="Quinolinate synthase, chloroplastic"/>
    <property type="match status" value="1"/>
</dbReference>
<dbReference type="SUPFAM" id="SSF82649">
    <property type="entry name" value="SufE/NifU"/>
    <property type="match status" value="1"/>
</dbReference>
<dbReference type="GO" id="GO:0046872">
    <property type="term" value="F:metal ion binding"/>
    <property type="evidence" value="ECO:0007669"/>
    <property type="project" value="UniProtKB-KW"/>
</dbReference>
<comment type="cofactor">
    <cofactor evidence="1">
        <name>[4Fe-4S] cluster</name>
        <dbReference type="ChEBI" id="CHEBI:49883"/>
    </cofactor>
</comment>
<dbReference type="GO" id="GO:0009507">
    <property type="term" value="C:chloroplast"/>
    <property type="evidence" value="ECO:0007669"/>
    <property type="project" value="TreeGrafter"/>
</dbReference>
<dbReference type="FunCoup" id="A0A2V0NM57">
    <property type="interactions" value="212"/>
</dbReference>
<dbReference type="Gene3D" id="3.40.50.10800">
    <property type="entry name" value="NadA-like"/>
    <property type="match status" value="3"/>
</dbReference>
<accession>A0A2V0NM57</accession>
<dbReference type="GO" id="GO:0034628">
    <property type="term" value="P:'de novo' NAD+ biosynthetic process from L-aspartate"/>
    <property type="evidence" value="ECO:0007669"/>
    <property type="project" value="TreeGrafter"/>
</dbReference>
<dbReference type="SUPFAM" id="SSF142754">
    <property type="entry name" value="NadA-like"/>
    <property type="match status" value="1"/>
</dbReference>
<evidence type="ECO:0000259" key="10">
    <source>
        <dbReference type="Pfam" id="PF02657"/>
    </source>
</evidence>
<evidence type="ECO:0000313" key="11">
    <source>
        <dbReference type="EMBL" id="GBF87462.1"/>
    </source>
</evidence>
<evidence type="ECO:0000256" key="8">
    <source>
        <dbReference type="ARBA" id="ARBA00023004"/>
    </source>
</evidence>
<feature type="domain" description="Fe-S metabolism associated" evidence="10">
    <location>
        <begin position="74"/>
        <end position="197"/>
    </location>
</feature>
<comment type="caution">
    <text evidence="11">The sequence shown here is derived from an EMBL/GenBank/DDBJ whole genome shotgun (WGS) entry which is preliminary data.</text>
</comment>
<dbReference type="Gene3D" id="3.90.1010.10">
    <property type="match status" value="1"/>
</dbReference>
<dbReference type="GO" id="GO:0051539">
    <property type="term" value="F:4 iron, 4 sulfur cluster binding"/>
    <property type="evidence" value="ECO:0007669"/>
    <property type="project" value="UniProtKB-KW"/>
</dbReference>
<keyword evidence="6" id="KW-0808">Transferase</keyword>
<evidence type="ECO:0000256" key="2">
    <source>
        <dbReference type="ARBA" id="ARBA00005065"/>
    </source>
</evidence>
<dbReference type="EC" id="2.5.1.72" evidence="3"/>
<dbReference type="InParanoid" id="A0A2V0NM57"/>